<name>A0A1F8GD86_9BACT</name>
<feature type="region of interest" description="Disordered" evidence="1">
    <location>
        <begin position="1"/>
        <end position="50"/>
    </location>
</feature>
<evidence type="ECO:0000313" key="2">
    <source>
        <dbReference type="EMBL" id="OGN22708.1"/>
    </source>
</evidence>
<dbReference type="STRING" id="1802694.A2918_01150"/>
<dbReference type="EMBL" id="MGKI01000009">
    <property type="protein sequence ID" value="OGN22708.1"/>
    <property type="molecule type" value="Genomic_DNA"/>
</dbReference>
<dbReference type="Proteomes" id="UP000178227">
    <property type="component" value="Unassembled WGS sequence"/>
</dbReference>
<evidence type="ECO:0000256" key="1">
    <source>
        <dbReference type="SAM" id="MobiDB-lite"/>
    </source>
</evidence>
<protein>
    <submittedName>
        <fullName evidence="2">Uncharacterized protein</fullName>
    </submittedName>
</protein>
<proteinExistence type="predicted"/>
<feature type="compositionally biased region" description="Polar residues" evidence="1">
    <location>
        <begin position="1"/>
        <end position="10"/>
    </location>
</feature>
<sequence>MFLLSGSQINHEADDDCTDNCTQTEADHQHLVSSEEALETERHLQKEVDDEHLKGHPLDIACLENLVKLWEHSAHVHQTRRPDDDIPADFLGKLFSGQATPPDYEEPCLYYTIDFQPLQ</sequence>
<feature type="compositionally biased region" description="Basic and acidic residues" evidence="1">
    <location>
        <begin position="39"/>
        <end position="50"/>
    </location>
</feature>
<accession>A0A1F8GD86</accession>
<comment type="caution">
    <text evidence="2">The sequence shown here is derived from an EMBL/GenBank/DDBJ whole genome shotgun (WGS) entry which is preliminary data.</text>
</comment>
<dbReference type="AlphaFoldDB" id="A0A1F8GD86"/>
<organism evidence="2 3">
    <name type="scientific">Candidatus Yanofskybacteria bacterium RIFCSPLOWO2_01_FULL_42_49</name>
    <dbReference type="NCBI Taxonomy" id="1802694"/>
    <lineage>
        <taxon>Bacteria</taxon>
        <taxon>Candidatus Yanofskyibacteriota</taxon>
    </lineage>
</organism>
<evidence type="ECO:0000313" key="3">
    <source>
        <dbReference type="Proteomes" id="UP000178227"/>
    </source>
</evidence>
<reference evidence="2 3" key="1">
    <citation type="journal article" date="2016" name="Nat. Commun.">
        <title>Thousands of microbial genomes shed light on interconnected biogeochemical processes in an aquifer system.</title>
        <authorList>
            <person name="Anantharaman K."/>
            <person name="Brown C.T."/>
            <person name="Hug L.A."/>
            <person name="Sharon I."/>
            <person name="Castelle C.J."/>
            <person name="Probst A.J."/>
            <person name="Thomas B.C."/>
            <person name="Singh A."/>
            <person name="Wilkins M.J."/>
            <person name="Karaoz U."/>
            <person name="Brodie E.L."/>
            <person name="Williams K.H."/>
            <person name="Hubbard S.S."/>
            <person name="Banfield J.F."/>
        </authorList>
    </citation>
    <scope>NUCLEOTIDE SEQUENCE [LARGE SCALE GENOMIC DNA]</scope>
</reference>
<gene>
    <name evidence="2" type="ORF">A2918_01150</name>
</gene>